<dbReference type="Proteomes" id="UP001353858">
    <property type="component" value="Unassembled WGS sequence"/>
</dbReference>
<dbReference type="EMBL" id="JARPUR010000001">
    <property type="protein sequence ID" value="KAK4883823.1"/>
    <property type="molecule type" value="Genomic_DNA"/>
</dbReference>
<gene>
    <name evidence="2" type="ORF">RN001_000094</name>
</gene>
<evidence type="ECO:0000256" key="1">
    <source>
        <dbReference type="SAM" id="MobiDB-lite"/>
    </source>
</evidence>
<dbReference type="AlphaFoldDB" id="A0AAN7PEW1"/>
<keyword evidence="3" id="KW-1185">Reference proteome</keyword>
<feature type="compositionally biased region" description="Polar residues" evidence="1">
    <location>
        <begin position="100"/>
        <end position="130"/>
    </location>
</feature>
<evidence type="ECO:0000313" key="2">
    <source>
        <dbReference type="EMBL" id="KAK4883823.1"/>
    </source>
</evidence>
<feature type="compositionally biased region" description="Basic and acidic residues" evidence="1">
    <location>
        <begin position="87"/>
        <end position="99"/>
    </location>
</feature>
<evidence type="ECO:0000313" key="3">
    <source>
        <dbReference type="Proteomes" id="UP001353858"/>
    </source>
</evidence>
<dbReference type="PANTHER" id="PTHR21505">
    <property type="entry name" value="MADF DOMAIN-CONTAINING PROTEIN-RELATED"/>
    <property type="match status" value="1"/>
</dbReference>
<feature type="region of interest" description="Disordered" evidence="1">
    <location>
        <begin position="74"/>
        <end position="130"/>
    </location>
</feature>
<evidence type="ECO:0008006" key="4">
    <source>
        <dbReference type="Google" id="ProtNLM"/>
    </source>
</evidence>
<sequence>MQEIMAIEGFGVIEIKNKIRALRSTYSQELKKIKDSKQSGAGADSVYVPHVKWFAEMHSFLQCLDNKRPTQDNLIKEMSTTNDVSDLSDHERPVSDIENHQSSSKRPSSDDATATTFQDPSLSKQKKSNMQQVSAALRDLKYIANEVSNEPLVNKFVIFGNSVAAQ</sequence>
<accession>A0AAN7PEW1</accession>
<proteinExistence type="predicted"/>
<organism evidence="2 3">
    <name type="scientific">Aquatica leii</name>
    <dbReference type="NCBI Taxonomy" id="1421715"/>
    <lineage>
        <taxon>Eukaryota</taxon>
        <taxon>Metazoa</taxon>
        <taxon>Ecdysozoa</taxon>
        <taxon>Arthropoda</taxon>
        <taxon>Hexapoda</taxon>
        <taxon>Insecta</taxon>
        <taxon>Pterygota</taxon>
        <taxon>Neoptera</taxon>
        <taxon>Endopterygota</taxon>
        <taxon>Coleoptera</taxon>
        <taxon>Polyphaga</taxon>
        <taxon>Elateriformia</taxon>
        <taxon>Elateroidea</taxon>
        <taxon>Lampyridae</taxon>
        <taxon>Luciolinae</taxon>
        <taxon>Aquatica</taxon>
    </lineage>
</organism>
<protein>
    <recommendedName>
        <fullName evidence="4">MADF domain-containing protein</fullName>
    </recommendedName>
</protein>
<reference evidence="3" key="1">
    <citation type="submission" date="2023-01" db="EMBL/GenBank/DDBJ databases">
        <title>Key to firefly adult light organ development and bioluminescence: homeobox transcription factors regulate luciferase expression and transportation to peroxisome.</title>
        <authorList>
            <person name="Fu X."/>
        </authorList>
    </citation>
    <scope>NUCLEOTIDE SEQUENCE [LARGE SCALE GENOMIC DNA]</scope>
</reference>
<comment type="caution">
    <text evidence="2">The sequence shown here is derived from an EMBL/GenBank/DDBJ whole genome shotgun (WGS) entry which is preliminary data.</text>
</comment>
<dbReference type="PANTHER" id="PTHR21505:SF8">
    <property type="entry name" value="DPT-YFP REPRESSOR BY OVEREXPRESSION, ISOFORM D-RELATED"/>
    <property type="match status" value="1"/>
</dbReference>
<name>A0AAN7PEW1_9COLE</name>